<evidence type="ECO:0000256" key="4">
    <source>
        <dbReference type="ARBA" id="ARBA00023163"/>
    </source>
</evidence>
<feature type="compositionally biased region" description="Polar residues" evidence="6">
    <location>
        <begin position="1"/>
        <end position="14"/>
    </location>
</feature>
<feature type="compositionally biased region" description="Low complexity" evidence="6">
    <location>
        <begin position="633"/>
        <end position="648"/>
    </location>
</feature>
<dbReference type="EMBL" id="GL379811">
    <property type="protein sequence ID" value="EGT43743.1"/>
    <property type="molecule type" value="Genomic_DNA"/>
</dbReference>
<dbReference type="OrthoDB" id="9978016at2759"/>
<keyword evidence="3" id="KW-0238">DNA-binding</keyword>
<feature type="region of interest" description="Disordered" evidence="6">
    <location>
        <begin position="1"/>
        <end position="25"/>
    </location>
</feature>
<dbReference type="CDD" id="cd19697">
    <property type="entry name" value="bHLH-PAS_NPAS4_PASD10"/>
    <property type="match status" value="1"/>
</dbReference>
<keyword evidence="10" id="KW-1185">Reference proteome</keyword>
<dbReference type="PROSITE" id="PS50888">
    <property type="entry name" value="BHLH"/>
    <property type="match status" value="1"/>
</dbReference>
<dbReference type="InterPro" id="IPR011598">
    <property type="entry name" value="bHLH_dom"/>
</dbReference>
<dbReference type="InterPro" id="IPR036638">
    <property type="entry name" value="HLH_DNA-bd_sf"/>
</dbReference>
<dbReference type="PANTHER" id="PTHR23043">
    <property type="entry name" value="HYPOXIA-INDUCIBLE FACTOR 1 ALPHA"/>
    <property type="match status" value="1"/>
</dbReference>
<keyword evidence="2" id="KW-0805">Transcription regulation</keyword>
<feature type="domain" description="PAS" evidence="7">
    <location>
        <begin position="167"/>
        <end position="217"/>
    </location>
</feature>
<feature type="region of interest" description="Disordered" evidence="6">
    <location>
        <begin position="439"/>
        <end position="464"/>
    </location>
</feature>
<accession>G0MTX8</accession>
<organism evidence="10">
    <name type="scientific">Caenorhabditis brenneri</name>
    <name type="common">Nematode worm</name>
    <dbReference type="NCBI Taxonomy" id="135651"/>
    <lineage>
        <taxon>Eukaryota</taxon>
        <taxon>Metazoa</taxon>
        <taxon>Ecdysozoa</taxon>
        <taxon>Nematoda</taxon>
        <taxon>Chromadorea</taxon>
        <taxon>Rhabditida</taxon>
        <taxon>Rhabditina</taxon>
        <taxon>Rhabditomorpha</taxon>
        <taxon>Rhabditoidea</taxon>
        <taxon>Rhabditidae</taxon>
        <taxon>Peloderinae</taxon>
        <taxon>Caenorhabditis</taxon>
    </lineage>
</organism>
<reference evidence="10" key="1">
    <citation type="submission" date="2011-07" db="EMBL/GenBank/DDBJ databases">
        <authorList>
            <consortium name="Caenorhabditis brenneri Sequencing and Analysis Consortium"/>
            <person name="Wilson R.K."/>
        </authorList>
    </citation>
    <scope>NUCLEOTIDE SEQUENCE [LARGE SCALE GENOMIC DNA]</scope>
    <source>
        <strain evidence="10">PB2801</strain>
    </source>
</reference>
<dbReference type="GO" id="GO:0046983">
    <property type="term" value="F:protein dimerization activity"/>
    <property type="evidence" value="ECO:0007669"/>
    <property type="project" value="InterPro"/>
</dbReference>
<feature type="compositionally biased region" description="Basic residues" evidence="6">
    <location>
        <begin position="610"/>
        <end position="621"/>
    </location>
</feature>
<dbReference type="Gene3D" id="3.30.450.20">
    <property type="entry name" value="PAS domain"/>
    <property type="match status" value="2"/>
</dbReference>
<dbReference type="InterPro" id="IPR056192">
    <property type="entry name" value="bHLH_NPAS4"/>
</dbReference>
<dbReference type="OMA" id="MLMVTRS"/>
<dbReference type="AlphaFoldDB" id="G0MTX8"/>
<dbReference type="GO" id="GO:0005634">
    <property type="term" value="C:nucleus"/>
    <property type="evidence" value="ECO:0007669"/>
    <property type="project" value="UniProtKB-SubCell"/>
</dbReference>
<evidence type="ECO:0000256" key="5">
    <source>
        <dbReference type="ARBA" id="ARBA00023242"/>
    </source>
</evidence>
<dbReference type="eggNOG" id="ENOG502QRXX">
    <property type="taxonomic scope" value="Eukaryota"/>
</dbReference>
<feature type="compositionally biased region" description="Pro residues" evidence="6">
    <location>
        <begin position="443"/>
        <end position="462"/>
    </location>
</feature>
<feature type="region of interest" description="Disordered" evidence="6">
    <location>
        <begin position="603"/>
        <end position="648"/>
    </location>
</feature>
<protein>
    <submittedName>
        <fullName evidence="9">CBN-CKY-1 protein</fullName>
    </submittedName>
</protein>
<dbReference type="Proteomes" id="UP000008068">
    <property type="component" value="Unassembled WGS sequence"/>
</dbReference>
<feature type="compositionally biased region" description="Polar residues" evidence="6">
    <location>
        <begin position="67"/>
        <end position="85"/>
    </location>
</feature>
<evidence type="ECO:0000313" key="9">
    <source>
        <dbReference type="EMBL" id="EGT43743.1"/>
    </source>
</evidence>
<evidence type="ECO:0000256" key="2">
    <source>
        <dbReference type="ARBA" id="ARBA00023015"/>
    </source>
</evidence>
<feature type="compositionally biased region" description="Low complexity" evidence="6">
    <location>
        <begin position="46"/>
        <end position="60"/>
    </location>
</feature>
<dbReference type="GO" id="GO:0000977">
    <property type="term" value="F:RNA polymerase II transcription regulatory region sequence-specific DNA binding"/>
    <property type="evidence" value="ECO:0007669"/>
    <property type="project" value="TreeGrafter"/>
</dbReference>
<dbReference type="Pfam" id="PF14598">
    <property type="entry name" value="PAS_11"/>
    <property type="match status" value="1"/>
</dbReference>
<feature type="region of interest" description="Disordered" evidence="6">
    <location>
        <begin position="46"/>
        <end position="90"/>
    </location>
</feature>
<proteinExistence type="predicted"/>
<dbReference type="FunFam" id="3.30.450.20:FF:000081">
    <property type="entry name" value="Dysfusion, isoform B"/>
    <property type="match status" value="1"/>
</dbReference>
<evidence type="ECO:0000259" key="8">
    <source>
        <dbReference type="PROSITE" id="PS50888"/>
    </source>
</evidence>
<dbReference type="GO" id="GO:0010557">
    <property type="term" value="P:positive regulation of macromolecule biosynthetic process"/>
    <property type="evidence" value="ECO:0007669"/>
    <property type="project" value="UniProtKB-ARBA"/>
</dbReference>
<evidence type="ECO:0000256" key="3">
    <source>
        <dbReference type="ARBA" id="ARBA00023125"/>
    </source>
</evidence>
<evidence type="ECO:0000256" key="6">
    <source>
        <dbReference type="SAM" id="MobiDB-lite"/>
    </source>
</evidence>
<keyword evidence="5" id="KW-0539">Nucleus</keyword>
<dbReference type="SUPFAM" id="SSF47459">
    <property type="entry name" value="HLH, helix-loop-helix DNA-binding domain"/>
    <property type="match status" value="1"/>
</dbReference>
<dbReference type="GO" id="GO:0000981">
    <property type="term" value="F:DNA-binding transcription factor activity, RNA polymerase II-specific"/>
    <property type="evidence" value="ECO:0007669"/>
    <property type="project" value="TreeGrafter"/>
</dbReference>
<dbReference type="SMART" id="SM00091">
    <property type="entry name" value="PAS"/>
    <property type="match status" value="2"/>
</dbReference>
<keyword evidence="4" id="KW-0804">Transcription</keyword>
<evidence type="ECO:0000256" key="1">
    <source>
        <dbReference type="ARBA" id="ARBA00004123"/>
    </source>
</evidence>
<dbReference type="PANTHER" id="PTHR23043:SF39">
    <property type="entry name" value="DYSFUSION, ISOFORM D"/>
    <property type="match status" value="1"/>
</dbReference>
<dbReference type="SUPFAM" id="SSF55785">
    <property type="entry name" value="PYP-like sensor domain (PAS domain)"/>
    <property type="match status" value="2"/>
</dbReference>
<name>G0MTX8_CAEBE</name>
<dbReference type="Pfam" id="PF23183">
    <property type="entry name" value="bHLH_NPAS4"/>
    <property type="match status" value="1"/>
</dbReference>
<dbReference type="CDD" id="cd00130">
    <property type="entry name" value="PAS"/>
    <property type="match status" value="2"/>
</dbReference>
<dbReference type="InterPro" id="IPR035965">
    <property type="entry name" value="PAS-like_dom_sf"/>
</dbReference>
<comment type="subcellular location">
    <subcellularLocation>
        <location evidence="1">Nucleus</location>
    </subcellularLocation>
</comment>
<evidence type="ECO:0000313" key="10">
    <source>
        <dbReference type="Proteomes" id="UP000008068"/>
    </source>
</evidence>
<dbReference type="STRING" id="135651.G0MTX8"/>
<feature type="domain" description="BHLH" evidence="8">
    <location>
        <begin position="78"/>
        <end position="131"/>
    </location>
</feature>
<dbReference type="FunCoup" id="G0MTX8">
    <property type="interactions" value="126"/>
</dbReference>
<sequence length="701" mass="79128">MSTTTPLHASSYSSGTTGPGGGGAQQALQLQHCAYHIGASVGSSGSGLNNNSINVPNNNNPMGMSPAGTSNGSNMTNGQQRSTRGASKLRRDQINAEIQKIRDLLPLSDLIKDRLFQLQVLSLGCIFIRKHRYQQTVLQPQMQMMQMQMSPPMPRGIDICKALRGFMLMVTRSGKILHVSDNASEYLGHSVEEIMCQGDTIYDLVDLKDHGAVQAELASGPPGAASFPEERVFICRLNLARTAKRQLHYHKFVLFQGRYIQPAEFYQQLNSQNSQPDCDQPVFSAYCQPLINPENAEGMATGNTHVFCTQHFLDMKFKDSDLMASHHLGFSKEQLKGMSWYGMLHPNHVPEIAHKHRLLCQEKEGSVLALIRLQAANGEWMWLHTVFSIRPNNELNNEGKRLRHVIHCFHQKLTELEAATLQANAWIYSMRHTYPTVFSCQDSPPPSEEQPPLSPQTPPYKEQPPMLMEQKPVIGMAPPQGFPAMDYNQIKVEIPMRPMNSQIPFFTPESSSPESSASLHISLLSHQTAFPLDNLEDILPSNDVLPELKDEVDEILRQVEQSPTPPSSHSIPANVNLSHRHSMPNAFDSAELYKYLGPALFDGNPSMQQHHQHQQQQHHLHSQPLQHHPHLPPQQSQQQLHHQNQLQMSHIQTPPMSCPPTNYGQSNFLFHHQNLHQHFQHSQPSIPYHFDYYNRKRSWAV</sequence>
<dbReference type="HOGENOM" id="CLU_430370_0_0_1"/>
<evidence type="ECO:0000259" key="7">
    <source>
        <dbReference type="PROSITE" id="PS50112"/>
    </source>
</evidence>
<dbReference type="PROSITE" id="PS50112">
    <property type="entry name" value="PAS"/>
    <property type="match status" value="1"/>
</dbReference>
<dbReference type="InParanoid" id="G0MTX8"/>
<gene>
    <name evidence="9" type="primary">Cbn-cky-1</name>
    <name evidence="9" type="ORF">CAEBREN_24027</name>
</gene>
<dbReference type="InterPro" id="IPR000014">
    <property type="entry name" value="PAS"/>
</dbReference>